<feature type="transmembrane region" description="Helical" evidence="6">
    <location>
        <begin position="242"/>
        <end position="262"/>
    </location>
</feature>
<evidence type="ECO:0000256" key="2">
    <source>
        <dbReference type="ARBA" id="ARBA00022475"/>
    </source>
</evidence>
<reference evidence="8" key="1">
    <citation type="submission" date="2016-10" db="EMBL/GenBank/DDBJ databases">
        <authorList>
            <person name="Varghese N."/>
            <person name="Submissions S."/>
        </authorList>
    </citation>
    <scope>NUCLEOTIDE SEQUENCE [LARGE SCALE GENOMIC DNA]</scope>
    <source>
        <strain evidence="8">Jip14</strain>
    </source>
</reference>
<feature type="transmembrane region" description="Helical" evidence="6">
    <location>
        <begin position="484"/>
        <end position="504"/>
    </location>
</feature>
<keyword evidence="3 6" id="KW-0812">Transmembrane</keyword>
<feature type="transmembrane region" description="Helical" evidence="6">
    <location>
        <begin position="390"/>
        <end position="409"/>
    </location>
</feature>
<feature type="transmembrane region" description="Helical" evidence="6">
    <location>
        <begin position="324"/>
        <end position="343"/>
    </location>
</feature>
<dbReference type="PANTHER" id="PTHR30250:SF26">
    <property type="entry name" value="PSMA PROTEIN"/>
    <property type="match status" value="1"/>
</dbReference>
<feature type="transmembrane region" description="Helical" evidence="6">
    <location>
        <begin position="363"/>
        <end position="383"/>
    </location>
</feature>
<feature type="transmembrane region" description="Helical" evidence="6">
    <location>
        <begin position="144"/>
        <end position="163"/>
    </location>
</feature>
<protein>
    <submittedName>
        <fullName evidence="7">Membrane protein involved in the export of O-antigen and teichoic acid</fullName>
    </submittedName>
</protein>
<gene>
    <name evidence="7" type="ORF">SAMN05421740_11358</name>
</gene>
<keyword evidence="5 6" id="KW-0472">Membrane</keyword>
<keyword evidence="8" id="KW-1185">Reference proteome</keyword>
<evidence type="ECO:0000256" key="6">
    <source>
        <dbReference type="SAM" id="Phobius"/>
    </source>
</evidence>
<evidence type="ECO:0000313" key="8">
    <source>
        <dbReference type="Proteomes" id="UP000198916"/>
    </source>
</evidence>
<feature type="transmembrane region" description="Helical" evidence="6">
    <location>
        <begin position="201"/>
        <end position="221"/>
    </location>
</feature>
<dbReference type="Proteomes" id="UP000198916">
    <property type="component" value="Unassembled WGS sequence"/>
</dbReference>
<dbReference type="PANTHER" id="PTHR30250">
    <property type="entry name" value="PST FAMILY PREDICTED COLANIC ACID TRANSPORTER"/>
    <property type="match status" value="1"/>
</dbReference>
<dbReference type="EMBL" id="FNZR01000013">
    <property type="protein sequence ID" value="SEL91228.1"/>
    <property type="molecule type" value="Genomic_DNA"/>
</dbReference>
<accession>A0A1H7U3G6</accession>
<evidence type="ECO:0000256" key="4">
    <source>
        <dbReference type="ARBA" id="ARBA00022989"/>
    </source>
</evidence>
<feature type="transmembrane region" description="Helical" evidence="6">
    <location>
        <begin position="282"/>
        <end position="303"/>
    </location>
</feature>
<keyword evidence="2" id="KW-1003">Cell membrane</keyword>
<evidence type="ECO:0000256" key="1">
    <source>
        <dbReference type="ARBA" id="ARBA00004651"/>
    </source>
</evidence>
<feature type="transmembrane region" description="Helical" evidence="6">
    <location>
        <begin position="175"/>
        <end position="195"/>
    </location>
</feature>
<evidence type="ECO:0000256" key="3">
    <source>
        <dbReference type="ARBA" id="ARBA00022692"/>
    </source>
</evidence>
<dbReference type="InterPro" id="IPR050833">
    <property type="entry name" value="Poly_Biosynth_Transport"/>
</dbReference>
<proteinExistence type="predicted"/>
<evidence type="ECO:0000256" key="5">
    <source>
        <dbReference type="ARBA" id="ARBA00023136"/>
    </source>
</evidence>
<name>A0A1H7U3G6_9SPHI</name>
<organism evidence="7 8">
    <name type="scientific">Parapedobacter koreensis</name>
    <dbReference type="NCBI Taxonomy" id="332977"/>
    <lineage>
        <taxon>Bacteria</taxon>
        <taxon>Pseudomonadati</taxon>
        <taxon>Bacteroidota</taxon>
        <taxon>Sphingobacteriia</taxon>
        <taxon>Sphingobacteriales</taxon>
        <taxon>Sphingobacteriaceae</taxon>
        <taxon>Parapedobacter</taxon>
    </lineage>
</organism>
<dbReference type="GO" id="GO:0005886">
    <property type="term" value="C:plasma membrane"/>
    <property type="evidence" value="ECO:0007669"/>
    <property type="project" value="UniProtKB-SubCell"/>
</dbReference>
<dbReference type="STRING" id="332977.SAMN05421740_11358"/>
<keyword evidence="4 6" id="KW-1133">Transmembrane helix</keyword>
<feature type="transmembrane region" description="Helical" evidence="6">
    <location>
        <begin position="449"/>
        <end position="472"/>
    </location>
</feature>
<evidence type="ECO:0000313" key="7">
    <source>
        <dbReference type="EMBL" id="SEL91228.1"/>
    </source>
</evidence>
<dbReference type="AlphaFoldDB" id="A0A1H7U3G6"/>
<dbReference type="Pfam" id="PF13440">
    <property type="entry name" value="Polysacc_synt_3"/>
    <property type="match status" value="1"/>
</dbReference>
<sequence length="524" mass="57779">MHSNTTAPTDRTTEVANRTKRVFSGSVWGILAKTLDALAKFVTIPMLVGFYGKADYGLIALAFSLNAYLRLMDLGFNVGAVRYFSMWTANSEWDKIGAVSRSSMVFYGVIGLANAAIFLIMSAYGQQFFNLTDAQVPLYRQIMYILSFSTVLNWVSGVAIQLLSAKDELGYVNRVTVISSLLNFVVALLAIQLQWTLITYFVYYTLSTLVPIPFYVRRLGVFPMPRKSLLAPRWHGRAFKEILHYSLAIFVMGLFQLTANNLRPLLLGKFASGTEVLTDYRVIQTIAMLIVAFGGVFMQVLLPSASKAYAEGNQARIERMVFEATKYISVFLGFMVFVLILNADDILLLYMGEGYGHLSLWLSLWLLTVLLSMHNTPVASLVLSTGRTRFLVYSSAIACIVSLPITVIFASTLQVGAAVVGYLVYMVLQIGFFYVYYIPKVLHLDGGRLFARAFLPAAVGGGLALLISRYAGGLLALPHGYGTVIANTAIFAVVYGLYLLVFVVKPADIRQLKKTLMGKGTGNA</sequence>
<dbReference type="OrthoDB" id="813918at2"/>
<comment type="subcellular location">
    <subcellularLocation>
        <location evidence="1">Cell membrane</location>
        <topology evidence="1">Multi-pass membrane protein</topology>
    </subcellularLocation>
</comment>
<feature type="transmembrane region" description="Helical" evidence="6">
    <location>
        <begin position="415"/>
        <end position="437"/>
    </location>
</feature>
<feature type="transmembrane region" description="Helical" evidence="6">
    <location>
        <begin position="105"/>
        <end position="124"/>
    </location>
</feature>
<dbReference type="RefSeq" id="WP_090609088.1">
    <property type="nucleotide sequence ID" value="NZ_FNZR01000013.1"/>
</dbReference>